<evidence type="ECO:0000313" key="3">
    <source>
        <dbReference type="Proteomes" id="UP001597304"/>
    </source>
</evidence>
<dbReference type="InterPro" id="IPR052393">
    <property type="entry name" value="Cadmium-induced_rsp"/>
</dbReference>
<feature type="domain" description="VOC" evidence="1">
    <location>
        <begin position="2"/>
        <end position="116"/>
    </location>
</feature>
<dbReference type="PROSITE" id="PS51819">
    <property type="entry name" value="VOC"/>
    <property type="match status" value="1"/>
</dbReference>
<sequence length="173" mass="18426">MKRFHIHTTVADLPKSTAFYSQLFAAEPTRVKAHYAKWLLDDPRVNFAISTRGSRVGVDHLGIQTETEEELSELRARAVAAGMALLDEGETNCCYARSDTYWLQDPQGLAWEGFRTLGDVPMYGAPRSADAVAQADGQGVQGAGAGSAEGSRPAGACCVGGQRAGQDSTQACC</sequence>
<proteinExistence type="predicted"/>
<keyword evidence="3" id="KW-1185">Reference proteome</keyword>
<accession>A0ABW4KVS3</accession>
<dbReference type="InterPro" id="IPR049789">
    <property type="entry name" value="ArsI/CadI-like"/>
</dbReference>
<comment type="caution">
    <text evidence="2">The sequence shown here is derived from an EMBL/GenBank/DDBJ whole genome shotgun (WGS) entry which is preliminary data.</text>
</comment>
<dbReference type="RefSeq" id="WP_147911606.1">
    <property type="nucleotide sequence ID" value="NZ_JBHUEJ010000019.1"/>
</dbReference>
<dbReference type="PANTHER" id="PTHR41294">
    <property type="entry name" value="CADMIUM-INDUCED PROTEIN CADI"/>
    <property type="match status" value="1"/>
</dbReference>
<evidence type="ECO:0000259" key="1">
    <source>
        <dbReference type="PROSITE" id="PS51819"/>
    </source>
</evidence>
<dbReference type="PANTHER" id="PTHR41294:SF1">
    <property type="entry name" value="CADMIUM-INDUCED PROTEIN CADI"/>
    <property type="match status" value="1"/>
</dbReference>
<dbReference type="InterPro" id="IPR029068">
    <property type="entry name" value="Glyas_Bleomycin-R_OHBP_Dase"/>
</dbReference>
<dbReference type="EMBL" id="JBHUEJ010000019">
    <property type="protein sequence ID" value="MFD1710876.1"/>
    <property type="molecule type" value="Genomic_DNA"/>
</dbReference>
<dbReference type="Pfam" id="PF00903">
    <property type="entry name" value="Glyoxalase"/>
    <property type="match status" value="1"/>
</dbReference>
<dbReference type="Gene3D" id="3.10.180.10">
    <property type="entry name" value="2,3-Dihydroxybiphenyl 1,2-Dioxygenase, domain 1"/>
    <property type="match status" value="1"/>
</dbReference>
<protein>
    <submittedName>
        <fullName evidence="2">ArsI/CadI family heavy metal resistance metalloenzyme</fullName>
    </submittedName>
</protein>
<dbReference type="SUPFAM" id="SSF54593">
    <property type="entry name" value="Glyoxalase/Bleomycin resistance protein/Dihydroxybiphenyl dioxygenase"/>
    <property type="match status" value="1"/>
</dbReference>
<name>A0ABW4KVS3_9BURK</name>
<dbReference type="InterPro" id="IPR037523">
    <property type="entry name" value="VOC_core"/>
</dbReference>
<dbReference type="InterPro" id="IPR004360">
    <property type="entry name" value="Glyas_Fos-R_dOase_dom"/>
</dbReference>
<gene>
    <name evidence="2" type="ORF">ACFSF0_09690</name>
</gene>
<dbReference type="NCBIfam" id="NF041414">
    <property type="entry name" value="ArsI_CadI_VOC"/>
    <property type="match status" value="1"/>
</dbReference>
<dbReference type="Proteomes" id="UP001597304">
    <property type="component" value="Unassembled WGS sequence"/>
</dbReference>
<organism evidence="2 3">
    <name type="scientific">Ottowia flava</name>
    <dbReference type="NCBI Taxonomy" id="2675430"/>
    <lineage>
        <taxon>Bacteria</taxon>
        <taxon>Pseudomonadati</taxon>
        <taxon>Pseudomonadota</taxon>
        <taxon>Betaproteobacteria</taxon>
        <taxon>Burkholderiales</taxon>
        <taxon>Comamonadaceae</taxon>
        <taxon>Ottowia</taxon>
    </lineage>
</organism>
<reference evidence="3" key="1">
    <citation type="journal article" date="2019" name="Int. J. Syst. Evol. Microbiol.">
        <title>The Global Catalogue of Microorganisms (GCM) 10K type strain sequencing project: providing services to taxonomists for standard genome sequencing and annotation.</title>
        <authorList>
            <consortium name="The Broad Institute Genomics Platform"/>
            <consortium name="The Broad Institute Genome Sequencing Center for Infectious Disease"/>
            <person name="Wu L."/>
            <person name="Ma J."/>
        </authorList>
    </citation>
    <scope>NUCLEOTIDE SEQUENCE [LARGE SCALE GENOMIC DNA]</scope>
    <source>
        <strain evidence="3">LMG 29247</strain>
    </source>
</reference>
<evidence type="ECO:0000313" key="2">
    <source>
        <dbReference type="EMBL" id="MFD1710876.1"/>
    </source>
</evidence>